<organism evidence="2 3">
    <name type="scientific">Paramylibacter ulvae</name>
    <dbReference type="NCBI Taxonomy" id="1651968"/>
    <lineage>
        <taxon>Bacteria</taxon>
        <taxon>Pseudomonadati</taxon>
        <taxon>Pseudomonadota</taxon>
        <taxon>Alphaproteobacteria</taxon>
        <taxon>Rhodobacterales</taxon>
        <taxon>Paracoccaceae</taxon>
        <taxon>Paramylibacter</taxon>
    </lineage>
</organism>
<evidence type="ECO:0000313" key="3">
    <source>
        <dbReference type="Proteomes" id="UP000634455"/>
    </source>
</evidence>
<feature type="transmembrane region" description="Helical" evidence="1">
    <location>
        <begin position="85"/>
        <end position="106"/>
    </location>
</feature>
<accession>A0ABQ3CXH8</accession>
<feature type="transmembrane region" description="Helical" evidence="1">
    <location>
        <begin position="57"/>
        <end position="78"/>
    </location>
</feature>
<dbReference type="InterPro" id="IPR013901">
    <property type="entry name" value="Anthrone_oxy"/>
</dbReference>
<reference evidence="3" key="1">
    <citation type="journal article" date="2019" name="Int. J. Syst. Evol. Microbiol.">
        <title>The Global Catalogue of Microorganisms (GCM) 10K type strain sequencing project: providing services to taxonomists for standard genome sequencing and annotation.</title>
        <authorList>
            <consortium name="The Broad Institute Genomics Platform"/>
            <consortium name="The Broad Institute Genome Sequencing Center for Infectious Disease"/>
            <person name="Wu L."/>
            <person name="Ma J."/>
        </authorList>
    </citation>
    <scope>NUCLEOTIDE SEQUENCE [LARGE SCALE GENOMIC DNA]</scope>
    <source>
        <strain evidence="3">KCTC 32465</strain>
    </source>
</reference>
<feature type="transmembrane region" description="Helical" evidence="1">
    <location>
        <begin position="138"/>
        <end position="161"/>
    </location>
</feature>
<evidence type="ECO:0008006" key="4">
    <source>
        <dbReference type="Google" id="ProtNLM"/>
    </source>
</evidence>
<dbReference type="EMBL" id="BMZF01000001">
    <property type="protein sequence ID" value="GHA45839.1"/>
    <property type="molecule type" value="Genomic_DNA"/>
</dbReference>
<feature type="transmembrane region" description="Helical" evidence="1">
    <location>
        <begin position="7"/>
        <end position="27"/>
    </location>
</feature>
<dbReference type="Proteomes" id="UP000634455">
    <property type="component" value="Unassembled WGS sequence"/>
</dbReference>
<proteinExistence type="predicted"/>
<protein>
    <recommendedName>
        <fullName evidence="4">DUF1772 domain-containing protein</fullName>
    </recommendedName>
</protein>
<name>A0ABQ3CXH8_9RHOB</name>
<evidence type="ECO:0000313" key="2">
    <source>
        <dbReference type="EMBL" id="GHA45839.1"/>
    </source>
</evidence>
<keyword evidence="1" id="KW-0472">Membrane</keyword>
<keyword evidence="3" id="KW-1185">Reference proteome</keyword>
<evidence type="ECO:0000256" key="1">
    <source>
        <dbReference type="SAM" id="Phobius"/>
    </source>
</evidence>
<gene>
    <name evidence="2" type="ORF">GCM10008927_08620</name>
</gene>
<keyword evidence="1" id="KW-1133">Transmembrane helix</keyword>
<keyword evidence="1" id="KW-0812">Transmembrane</keyword>
<dbReference type="Pfam" id="PF08592">
    <property type="entry name" value="Anthrone_oxy"/>
    <property type="match status" value="1"/>
</dbReference>
<comment type="caution">
    <text evidence="2">The sequence shown here is derived from an EMBL/GenBank/DDBJ whole genome shotgun (WGS) entry which is preliminary data.</text>
</comment>
<dbReference type="RefSeq" id="WP_189639307.1">
    <property type="nucleotide sequence ID" value="NZ_BMZF01000001.1"/>
</dbReference>
<sequence length="163" mass="17872">MALLFRLSLSISLILVGGIFGFFYAYVASGINGLNTMAGVDAINAMNAINGAIRNPIFFPFFFLPPVVCFIACALARVNMRPTSAIWLALAGMIYLGGGILITMLVNVPMNETLMLVDTVTINAQQGDEIWDAYARDWYFWNVWRTVLSGIALICVGNAFFRA</sequence>